<protein>
    <submittedName>
        <fullName evidence="1">Uncharacterized protein</fullName>
    </submittedName>
</protein>
<organism evidence="1 2">
    <name type="scientific">Puccinia graminis f. sp. tritici (strain CRL 75-36-700-3 / race SCCL)</name>
    <name type="common">Black stem rust fungus</name>
    <dbReference type="NCBI Taxonomy" id="418459"/>
    <lineage>
        <taxon>Eukaryota</taxon>
        <taxon>Fungi</taxon>
        <taxon>Dikarya</taxon>
        <taxon>Basidiomycota</taxon>
        <taxon>Pucciniomycotina</taxon>
        <taxon>Pucciniomycetes</taxon>
        <taxon>Pucciniales</taxon>
        <taxon>Pucciniaceae</taxon>
        <taxon>Puccinia</taxon>
    </lineage>
</organism>
<dbReference type="KEGG" id="pgr:PGTG_07759"/>
<evidence type="ECO:0000313" key="1">
    <source>
        <dbReference type="EMBL" id="EFP81510.2"/>
    </source>
</evidence>
<accession>E3KBM5</accession>
<reference key="1">
    <citation type="submission" date="2007-01" db="EMBL/GenBank/DDBJ databases">
        <title>The Genome Sequence of Puccinia graminis f. sp. tritici Strain CRL 75-36-700-3.</title>
        <authorList>
            <consortium name="The Broad Institute Genome Sequencing Platform"/>
            <person name="Birren B."/>
            <person name="Lander E."/>
            <person name="Galagan J."/>
            <person name="Nusbaum C."/>
            <person name="Devon K."/>
            <person name="Cuomo C."/>
            <person name="Jaffe D."/>
            <person name="Butler J."/>
            <person name="Alvarez P."/>
            <person name="Gnerre S."/>
            <person name="Grabherr M."/>
            <person name="Mauceli E."/>
            <person name="Brockman W."/>
            <person name="Young S."/>
            <person name="LaButti K."/>
            <person name="Sykes S."/>
            <person name="DeCaprio D."/>
            <person name="Crawford M."/>
            <person name="Koehrsen M."/>
            <person name="Engels R."/>
            <person name="Montgomery P."/>
            <person name="Pearson M."/>
            <person name="Howarth C."/>
            <person name="Larson L."/>
            <person name="White J."/>
            <person name="Zeng Q."/>
            <person name="Kodira C."/>
            <person name="Yandava C."/>
            <person name="Alvarado L."/>
            <person name="O'Leary S."/>
            <person name="Szabo L."/>
            <person name="Dean R."/>
            <person name="Schein J."/>
        </authorList>
    </citation>
    <scope>NUCLEOTIDE SEQUENCE</scope>
    <source>
        <strain>CRL 75-36-700-3</strain>
    </source>
</reference>
<dbReference type="EMBL" id="DS178279">
    <property type="protein sequence ID" value="EFP81510.2"/>
    <property type="molecule type" value="Genomic_DNA"/>
</dbReference>
<dbReference type="GeneID" id="10537248"/>
<proteinExistence type="predicted"/>
<dbReference type="HOGENOM" id="CLU_1619867_0_0_1"/>
<reference evidence="2" key="2">
    <citation type="journal article" date="2011" name="Proc. Natl. Acad. Sci. U.S.A.">
        <title>Obligate biotrophy features unraveled by the genomic analysis of rust fungi.</title>
        <authorList>
            <person name="Duplessis S."/>
            <person name="Cuomo C.A."/>
            <person name="Lin Y.-C."/>
            <person name="Aerts A."/>
            <person name="Tisserant E."/>
            <person name="Veneault-Fourrey C."/>
            <person name="Joly D.L."/>
            <person name="Hacquard S."/>
            <person name="Amselem J."/>
            <person name="Cantarel B.L."/>
            <person name="Chiu R."/>
            <person name="Coutinho P.M."/>
            <person name="Feau N."/>
            <person name="Field M."/>
            <person name="Frey P."/>
            <person name="Gelhaye E."/>
            <person name="Goldberg J."/>
            <person name="Grabherr M.G."/>
            <person name="Kodira C.D."/>
            <person name="Kohler A."/>
            <person name="Kuees U."/>
            <person name="Lindquist E.A."/>
            <person name="Lucas S.M."/>
            <person name="Mago R."/>
            <person name="Mauceli E."/>
            <person name="Morin E."/>
            <person name="Murat C."/>
            <person name="Pangilinan J.L."/>
            <person name="Park R."/>
            <person name="Pearson M."/>
            <person name="Quesneville H."/>
            <person name="Rouhier N."/>
            <person name="Sakthikumar S."/>
            <person name="Salamov A.A."/>
            <person name="Schmutz J."/>
            <person name="Selles B."/>
            <person name="Shapiro H."/>
            <person name="Tanguay P."/>
            <person name="Tuskan G.A."/>
            <person name="Henrissat B."/>
            <person name="Van de Peer Y."/>
            <person name="Rouze P."/>
            <person name="Ellis J.G."/>
            <person name="Dodds P.N."/>
            <person name="Schein J.E."/>
            <person name="Zhong S."/>
            <person name="Hamelin R.C."/>
            <person name="Grigoriev I.V."/>
            <person name="Szabo L.J."/>
            <person name="Martin F."/>
        </authorList>
    </citation>
    <scope>NUCLEOTIDE SEQUENCE [LARGE SCALE GENOMIC DNA]</scope>
    <source>
        <strain evidence="2">CRL 75-36-700-3 / race SCCL</strain>
    </source>
</reference>
<dbReference type="VEuPathDB" id="FungiDB:PGTG_07759"/>
<dbReference type="InParanoid" id="E3KBM5"/>
<sequence length="164" mass="18236">MRQSFRKLYHHDQPISSVTCPRPPLYIGQQNGASCRVDQRFNTGGYASELYHIKLLTGSPGSLGAKSWCSEVALVKTYATGLAVVNEFEGVTLQAWPFDRGLGRKDLRTSSDDPSAAGKNRPSHTSLQFHYFLRLCTAWSSMCGTSLGVHRFRVKPSPFPKERA</sequence>
<gene>
    <name evidence="1" type="ORF">PGTG_07759</name>
</gene>
<keyword evidence="2" id="KW-1185">Reference proteome</keyword>
<dbReference type="AlphaFoldDB" id="E3KBM5"/>
<name>E3KBM5_PUCGT</name>
<dbReference type="RefSeq" id="XP_003325929.2">
    <property type="nucleotide sequence ID" value="XM_003325881.2"/>
</dbReference>
<evidence type="ECO:0000313" key="2">
    <source>
        <dbReference type="Proteomes" id="UP000008783"/>
    </source>
</evidence>
<dbReference type="Proteomes" id="UP000008783">
    <property type="component" value="Unassembled WGS sequence"/>
</dbReference>